<name>A0A830H4H9_9CHLO</name>
<dbReference type="OrthoDB" id="1728974at2759"/>
<dbReference type="Pfam" id="PF00370">
    <property type="entry name" value="FGGY_N"/>
    <property type="match status" value="1"/>
</dbReference>
<dbReference type="GO" id="GO:0005524">
    <property type="term" value="F:ATP binding"/>
    <property type="evidence" value="ECO:0007669"/>
    <property type="project" value="UniProtKB-KW"/>
</dbReference>
<keyword evidence="5" id="KW-0808">Transferase</keyword>
<gene>
    <name evidence="12" type="ORF">PPROV_000028400</name>
</gene>
<evidence type="ECO:0000313" key="12">
    <source>
        <dbReference type="EMBL" id="GHP01528.1"/>
    </source>
</evidence>
<keyword evidence="7" id="KW-0418">Kinase</keyword>
<dbReference type="NCBIfam" id="TIGR01312">
    <property type="entry name" value="XylB"/>
    <property type="match status" value="1"/>
</dbReference>
<evidence type="ECO:0000256" key="4">
    <source>
        <dbReference type="ARBA" id="ARBA00022629"/>
    </source>
</evidence>
<dbReference type="PANTHER" id="PTHR43095:SF5">
    <property type="entry name" value="XYLULOSE KINASE"/>
    <property type="match status" value="1"/>
</dbReference>
<dbReference type="EMBL" id="BNJQ01000001">
    <property type="protein sequence ID" value="GHP01528.1"/>
    <property type="molecule type" value="Genomic_DNA"/>
</dbReference>
<keyword evidence="13" id="KW-1185">Reference proteome</keyword>
<evidence type="ECO:0000256" key="6">
    <source>
        <dbReference type="ARBA" id="ARBA00022741"/>
    </source>
</evidence>
<comment type="similarity">
    <text evidence="2">Belongs to the FGGY kinase family.</text>
</comment>
<evidence type="ECO:0000256" key="2">
    <source>
        <dbReference type="ARBA" id="ARBA00009156"/>
    </source>
</evidence>
<dbReference type="InterPro" id="IPR050406">
    <property type="entry name" value="FGGY_Carb_Kinase"/>
</dbReference>
<dbReference type="PANTHER" id="PTHR43095">
    <property type="entry name" value="SUGAR KINASE"/>
    <property type="match status" value="1"/>
</dbReference>
<evidence type="ECO:0000259" key="10">
    <source>
        <dbReference type="Pfam" id="PF00370"/>
    </source>
</evidence>
<dbReference type="PROSITE" id="PS00933">
    <property type="entry name" value="FGGY_KINASES_1"/>
    <property type="match status" value="1"/>
</dbReference>
<dbReference type="Gene3D" id="3.30.420.40">
    <property type="match status" value="2"/>
</dbReference>
<dbReference type="GO" id="GO:0005997">
    <property type="term" value="P:xylulose metabolic process"/>
    <property type="evidence" value="ECO:0007669"/>
    <property type="project" value="InterPro"/>
</dbReference>
<dbReference type="GO" id="GO:0004856">
    <property type="term" value="F:D-xylulokinase activity"/>
    <property type="evidence" value="ECO:0007669"/>
    <property type="project" value="InterPro"/>
</dbReference>
<evidence type="ECO:0000256" key="7">
    <source>
        <dbReference type="ARBA" id="ARBA00022777"/>
    </source>
</evidence>
<evidence type="ECO:0000256" key="8">
    <source>
        <dbReference type="ARBA" id="ARBA00022840"/>
    </source>
</evidence>
<dbReference type="InterPro" id="IPR018483">
    <property type="entry name" value="Carb_kinase_FGGY_CS"/>
</dbReference>
<keyword evidence="9" id="KW-0119">Carbohydrate metabolism</keyword>
<feature type="domain" description="Carbohydrate kinase FGGY N-terminal" evidence="10">
    <location>
        <begin position="4"/>
        <end position="238"/>
    </location>
</feature>
<evidence type="ECO:0000313" key="13">
    <source>
        <dbReference type="Proteomes" id="UP000660262"/>
    </source>
</evidence>
<evidence type="ECO:0000256" key="1">
    <source>
        <dbReference type="ARBA" id="ARBA00005190"/>
    </source>
</evidence>
<keyword evidence="6" id="KW-0547">Nucleotide-binding</keyword>
<sequence>MKVAVGVDAGTQSLKVLAYAVDTNSVLARTSCPLSLLPSTVTGRAEQDPHSWVQALSHCLSELNLPSSAIVTAIAVSGQQHGLVALDSSGSVIRPAKLWCDVESAPEASEISTVLGYTLPAGFTCTKFLWLARHEPESFEKLHTLLLPHDYLNFVLSGVYAMECGDASGVGTMDLKNRVFDKTRCEKVHPKLFQSLPSLVPPDKPIGAVTAEAASTFNLPKDALVAPGGGDNMMSALGAGAVRPGVLVLSLGTSATLFGYSETPLEDASGTVAPFCDSTGAYLPLLCVQNCTSAVNEIAHGYGMSHDALMELAEKEPAGCEGLTYLPYLTGERTPNWPDASGALLGLRPGLFRPGLVYRAALEGATFSVLHGYKVMQSFGFEATELRVVGGGSKNTLWRRIIADAFQVQLKFPLEPESAALGAALQAAAIAEGQPVAEYVRSHEPPMSDVIVIPDASVAQQYASAFERFSSRGKTLFG</sequence>
<dbReference type="GO" id="GO:0019563">
    <property type="term" value="P:glycerol catabolic process"/>
    <property type="evidence" value="ECO:0007669"/>
    <property type="project" value="UniProtKB-UniPathway"/>
</dbReference>
<evidence type="ECO:0000256" key="5">
    <source>
        <dbReference type="ARBA" id="ARBA00022679"/>
    </source>
</evidence>
<feature type="domain" description="Carbohydrate kinase FGGY C-terminal" evidence="11">
    <location>
        <begin position="248"/>
        <end position="429"/>
    </location>
</feature>
<evidence type="ECO:0000259" key="11">
    <source>
        <dbReference type="Pfam" id="PF02782"/>
    </source>
</evidence>
<dbReference type="GO" id="GO:0004370">
    <property type="term" value="F:glycerol kinase activity"/>
    <property type="evidence" value="ECO:0007669"/>
    <property type="project" value="UniProtKB-EC"/>
</dbReference>
<dbReference type="Proteomes" id="UP000660262">
    <property type="component" value="Unassembled WGS sequence"/>
</dbReference>
<comment type="pathway">
    <text evidence="1">Polyol metabolism; glycerol degradation via glycerol kinase pathway; sn-glycerol 3-phosphate from glycerol: step 1/1.</text>
</comment>
<dbReference type="GO" id="GO:0042732">
    <property type="term" value="P:D-xylose metabolic process"/>
    <property type="evidence" value="ECO:0007669"/>
    <property type="project" value="UniProtKB-KW"/>
</dbReference>
<keyword evidence="8" id="KW-0067">ATP-binding</keyword>
<dbReference type="AlphaFoldDB" id="A0A830H4H9"/>
<comment type="caution">
    <text evidence="12">The sequence shown here is derived from an EMBL/GenBank/DDBJ whole genome shotgun (WGS) entry which is preliminary data.</text>
</comment>
<organism evidence="12 13">
    <name type="scientific">Pycnococcus provasolii</name>
    <dbReference type="NCBI Taxonomy" id="41880"/>
    <lineage>
        <taxon>Eukaryota</taxon>
        <taxon>Viridiplantae</taxon>
        <taxon>Chlorophyta</taxon>
        <taxon>Pseudoscourfieldiophyceae</taxon>
        <taxon>Pseudoscourfieldiales</taxon>
        <taxon>Pycnococcaceae</taxon>
        <taxon>Pycnococcus</taxon>
    </lineage>
</organism>
<keyword evidence="4" id="KW-0859">Xylose metabolism</keyword>
<reference evidence="12" key="1">
    <citation type="submission" date="2020-10" db="EMBL/GenBank/DDBJ databases">
        <title>Unveiling of a novel bifunctional photoreceptor, Dualchrome1, isolated from a cosmopolitan green alga.</title>
        <authorList>
            <person name="Suzuki S."/>
            <person name="Kawachi M."/>
        </authorList>
    </citation>
    <scope>NUCLEOTIDE SEQUENCE</scope>
    <source>
        <strain evidence="12">NIES 2893</strain>
    </source>
</reference>
<dbReference type="InterPro" id="IPR043129">
    <property type="entry name" value="ATPase_NBD"/>
</dbReference>
<dbReference type="CDD" id="cd07809">
    <property type="entry name" value="ASKHA_NBD_FGGY_BaXK-like"/>
    <property type="match status" value="1"/>
</dbReference>
<dbReference type="SUPFAM" id="SSF53067">
    <property type="entry name" value="Actin-like ATPase domain"/>
    <property type="match status" value="2"/>
</dbReference>
<dbReference type="UniPathway" id="UPA00618">
    <property type="reaction ID" value="UER00672"/>
</dbReference>
<dbReference type="InterPro" id="IPR018485">
    <property type="entry name" value="FGGY_C"/>
</dbReference>
<evidence type="ECO:0000256" key="9">
    <source>
        <dbReference type="ARBA" id="ARBA00023277"/>
    </source>
</evidence>
<protein>
    <recommendedName>
        <fullName evidence="3">glycerol kinase</fullName>
        <ecNumber evidence="3">2.7.1.30</ecNumber>
    </recommendedName>
</protein>
<dbReference type="InterPro" id="IPR006000">
    <property type="entry name" value="Xylulokinase"/>
</dbReference>
<proteinExistence type="inferred from homology"/>
<dbReference type="InterPro" id="IPR018484">
    <property type="entry name" value="FGGY_N"/>
</dbReference>
<dbReference type="InterPro" id="IPR000577">
    <property type="entry name" value="Carb_kinase_FGGY"/>
</dbReference>
<dbReference type="Pfam" id="PF02782">
    <property type="entry name" value="FGGY_C"/>
    <property type="match status" value="1"/>
</dbReference>
<dbReference type="PIRSF" id="PIRSF000538">
    <property type="entry name" value="GlpK"/>
    <property type="match status" value="1"/>
</dbReference>
<accession>A0A830H4H9</accession>
<dbReference type="EC" id="2.7.1.30" evidence="3"/>
<evidence type="ECO:0000256" key="3">
    <source>
        <dbReference type="ARBA" id="ARBA00012099"/>
    </source>
</evidence>